<dbReference type="KEGG" id="ssyi:EKG83_26075"/>
<proteinExistence type="predicted"/>
<dbReference type="InterPro" id="IPR018561">
    <property type="entry name" value="AosR"/>
</dbReference>
<dbReference type="EMBL" id="CP034550">
    <property type="protein sequence ID" value="QFZ20422.1"/>
    <property type="molecule type" value="Genomic_DNA"/>
</dbReference>
<sequence>MCGAVAAVRPARHGGAGRMIPITADYFDAAPVPDGVLVRMAANVEDTLAHQITGLIGFLQAPAVTRAQARLHRRVFPDAYRSRAAARDFRGRHAADLHDTAAAERVLARCRERSPFVLDRSELQDWLSTVGLLRLLDEPRRGGRRSVSGAWYGHIQDSLVLAADPGLATGWDRL</sequence>
<evidence type="ECO:0000313" key="1">
    <source>
        <dbReference type="EMBL" id="QFZ20422.1"/>
    </source>
</evidence>
<dbReference type="Proteomes" id="UP000325787">
    <property type="component" value="Chromosome"/>
</dbReference>
<organism evidence="1 2">
    <name type="scientific">Saccharothrix syringae</name>
    <name type="common">Nocardiopsis syringae</name>
    <dbReference type="NCBI Taxonomy" id="103733"/>
    <lineage>
        <taxon>Bacteria</taxon>
        <taxon>Bacillati</taxon>
        <taxon>Actinomycetota</taxon>
        <taxon>Actinomycetes</taxon>
        <taxon>Pseudonocardiales</taxon>
        <taxon>Pseudonocardiaceae</taxon>
        <taxon>Saccharothrix</taxon>
    </lineage>
</organism>
<gene>
    <name evidence="1" type="ORF">EKG83_26075</name>
</gene>
<accession>A0A5Q0H3X3</accession>
<dbReference type="Pfam" id="PF09438">
    <property type="entry name" value="DUF2017"/>
    <property type="match status" value="1"/>
</dbReference>
<name>A0A5Q0H3X3_SACSY</name>
<dbReference type="OrthoDB" id="3700147at2"/>
<keyword evidence="2" id="KW-1185">Reference proteome</keyword>
<protein>
    <submittedName>
        <fullName evidence="1">DUF2017 family protein</fullName>
    </submittedName>
</protein>
<dbReference type="AlphaFoldDB" id="A0A5Q0H3X3"/>
<evidence type="ECO:0000313" key="2">
    <source>
        <dbReference type="Proteomes" id="UP000325787"/>
    </source>
</evidence>
<reference evidence="2" key="1">
    <citation type="journal article" date="2021" name="Curr. Microbiol.">
        <title>Complete genome of nocamycin-producing strain Saccharothrix syringae NRRL B-16468 reveals the biosynthetic potential for secondary metabolites.</title>
        <authorList>
            <person name="Mo X."/>
            <person name="Yang S."/>
        </authorList>
    </citation>
    <scope>NUCLEOTIDE SEQUENCE [LARGE SCALE GENOMIC DNA]</scope>
    <source>
        <strain evidence="2">ATCC 51364 / DSM 43886 / JCM 6844 / KCTC 9398 / NBRC 14523 / NRRL B-16468 / INA 2240</strain>
    </source>
</reference>